<dbReference type="GO" id="GO:0046983">
    <property type="term" value="F:protein dimerization activity"/>
    <property type="evidence" value="ECO:0007669"/>
    <property type="project" value="InterPro"/>
</dbReference>
<evidence type="ECO:0000259" key="16">
    <source>
        <dbReference type="SMART" id="SM00387"/>
    </source>
</evidence>
<accession>A0A6J4SD87</accession>
<dbReference type="InterPro" id="IPR003594">
    <property type="entry name" value="HATPase_dom"/>
</dbReference>
<keyword evidence="17" id="KW-0067">ATP-binding</keyword>
<evidence type="ECO:0000256" key="2">
    <source>
        <dbReference type="ARBA" id="ARBA00001966"/>
    </source>
</evidence>
<evidence type="ECO:0000256" key="15">
    <source>
        <dbReference type="SAM" id="Phobius"/>
    </source>
</evidence>
<dbReference type="Pfam" id="PF02518">
    <property type="entry name" value="HATPase_c"/>
    <property type="match status" value="1"/>
</dbReference>
<keyword evidence="17" id="KW-0547">Nucleotide-binding</keyword>
<dbReference type="EC" id="2.7.13.3" evidence="4"/>
<dbReference type="PANTHER" id="PTHR24421:SF58">
    <property type="entry name" value="SIGNAL TRANSDUCTION HISTIDINE-PROTEIN KINASE_PHOSPHATASE UHPB"/>
    <property type="match status" value="1"/>
</dbReference>
<dbReference type="GO" id="GO:0051539">
    <property type="term" value="F:4 iron, 4 sulfur cluster binding"/>
    <property type="evidence" value="ECO:0007669"/>
    <property type="project" value="UniProtKB-KW"/>
</dbReference>
<keyword evidence="10" id="KW-0408">Iron</keyword>
<feature type="transmembrane region" description="Helical" evidence="15">
    <location>
        <begin position="116"/>
        <end position="134"/>
    </location>
</feature>
<feature type="transmembrane region" description="Helical" evidence="15">
    <location>
        <begin position="186"/>
        <end position="206"/>
    </location>
</feature>
<keyword evidence="15" id="KW-1133">Transmembrane helix</keyword>
<organism evidence="17">
    <name type="scientific">uncultured Rubrobacteraceae bacterium</name>
    <dbReference type="NCBI Taxonomy" id="349277"/>
    <lineage>
        <taxon>Bacteria</taxon>
        <taxon>Bacillati</taxon>
        <taxon>Actinomycetota</taxon>
        <taxon>Rubrobacteria</taxon>
        <taxon>Rubrobacterales</taxon>
        <taxon>Rubrobacteraceae</taxon>
        <taxon>environmental samples</taxon>
    </lineage>
</organism>
<evidence type="ECO:0000256" key="14">
    <source>
        <dbReference type="ARBA" id="ARBA00030800"/>
    </source>
</evidence>
<dbReference type="Gene3D" id="3.30.450.40">
    <property type="match status" value="1"/>
</dbReference>
<dbReference type="InterPro" id="IPR004358">
    <property type="entry name" value="Sig_transdc_His_kin-like_C"/>
</dbReference>
<evidence type="ECO:0000256" key="7">
    <source>
        <dbReference type="ARBA" id="ARBA00022490"/>
    </source>
</evidence>
<protein>
    <recommendedName>
        <fullName evidence="5">Oxygen sensor histidine kinase NreB</fullName>
        <ecNumber evidence="4">2.7.13.3</ecNumber>
    </recommendedName>
    <alternativeName>
        <fullName evidence="14">Nitrogen regulation protein B</fullName>
    </alternativeName>
</protein>
<feature type="transmembrane region" description="Helical" evidence="15">
    <location>
        <begin position="72"/>
        <end position="96"/>
    </location>
</feature>
<dbReference type="GO" id="GO:0000155">
    <property type="term" value="F:phosphorelay sensor kinase activity"/>
    <property type="evidence" value="ECO:0007669"/>
    <property type="project" value="InterPro"/>
</dbReference>
<dbReference type="PRINTS" id="PR00344">
    <property type="entry name" value="BCTRLSENSOR"/>
</dbReference>
<dbReference type="PANTHER" id="PTHR24421">
    <property type="entry name" value="NITRATE/NITRITE SENSOR PROTEIN NARX-RELATED"/>
    <property type="match status" value="1"/>
</dbReference>
<feature type="domain" description="Histidine kinase/HSP90-like ATPase" evidence="16">
    <location>
        <begin position="591"/>
        <end position="683"/>
    </location>
</feature>
<evidence type="ECO:0000256" key="6">
    <source>
        <dbReference type="ARBA" id="ARBA00022485"/>
    </source>
</evidence>
<sequence>MNPEQAAARPFAGRVAAPLAWSLCVLTLAAVAGAFWLAALNRYDPRLVTYVLGSALGGPVGALVASRRPENVVGWLAIAGSLSWALLEFTRQYAIYGLLTEPGSLPFARAAAWPPNWLASVGLMLVFCFVPLYFPDGRLPSRRWQPVAVFAVFVCAVLSLFLAFTPVNVEISGVSNPLGIEGLRPLVGALGVIAPVLWLGTSMASAASQVVRFRRSRGVERQQVKWFAYAAALAIFFAVVVTVSDKVLGPYAVLNEAFSAVLLPFVFGGLWLAIAVAILRYRLYDIDLVINRTLVYATLTASVVCVYVLVVGYLGNLFRAEDNLLVSLFATGIVAVIFAPLRDRLQRAANRLMYGERDEPYAVLSRLGQRLEGTLAPGAVLPAIVDTVAGALKAPHAAISLKIEDRFETAAEHGTRTGAPLVLPLVYNNETVGRLEVSPRAKGEPYAPADRRLLEDLARQAGVAAHAVRLTADLQRSRERLVTAREEERRRLRRDLHDGVGPRLAALTLKIETARNRLSHDPAADYLLSDLAGRAHEAVADVRRSVHALRPPVLDELGLIPALRETAAQYGGDNLRVSVRAPETLPPLPAAVEVAAYRIAQEAMTNVVRHAGARRCTVGLDLDAGGVLRLEVKDDGRGMDGGRGVGVGLSSMRERAEELGGTLVVEAAPAGGTVVRAELPWSSGREA</sequence>
<dbReference type="AlphaFoldDB" id="A0A6J4SD87"/>
<evidence type="ECO:0000256" key="13">
    <source>
        <dbReference type="ARBA" id="ARBA00024827"/>
    </source>
</evidence>
<feature type="transmembrane region" description="Helical" evidence="15">
    <location>
        <begin position="257"/>
        <end position="281"/>
    </location>
</feature>
<feature type="transmembrane region" description="Helical" evidence="15">
    <location>
        <begin position="146"/>
        <end position="166"/>
    </location>
</feature>
<evidence type="ECO:0000313" key="17">
    <source>
        <dbReference type="EMBL" id="CAA9496217.1"/>
    </source>
</evidence>
<dbReference type="EMBL" id="CADCVM010000226">
    <property type="protein sequence ID" value="CAA9496217.1"/>
    <property type="molecule type" value="Genomic_DNA"/>
</dbReference>
<keyword evidence="7" id="KW-0963">Cytoplasm</keyword>
<keyword evidence="15" id="KW-0472">Membrane</keyword>
<dbReference type="Gene3D" id="1.20.5.1930">
    <property type="match status" value="1"/>
</dbReference>
<keyword evidence="6" id="KW-0004">4Fe-4S</keyword>
<feature type="transmembrane region" description="Helical" evidence="15">
    <location>
        <begin position="324"/>
        <end position="341"/>
    </location>
</feature>
<dbReference type="InterPro" id="IPR036890">
    <property type="entry name" value="HATPase_C_sf"/>
</dbReference>
<dbReference type="GO" id="GO:0005737">
    <property type="term" value="C:cytoplasm"/>
    <property type="evidence" value="ECO:0007669"/>
    <property type="project" value="UniProtKB-SubCell"/>
</dbReference>
<keyword evidence="12" id="KW-0411">Iron-sulfur</keyword>
<feature type="transmembrane region" description="Helical" evidence="15">
    <location>
        <begin position="19"/>
        <end position="41"/>
    </location>
</feature>
<evidence type="ECO:0000256" key="12">
    <source>
        <dbReference type="ARBA" id="ARBA00023014"/>
    </source>
</evidence>
<proteinExistence type="predicted"/>
<keyword evidence="9" id="KW-0418">Kinase</keyword>
<comment type="catalytic activity">
    <reaction evidence="1">
        <text>ATP + protein L-histidine = ADP + protein N-phospho-L-histidine.</text>
        <dbReference type="EC" id="2.7.13.3"/>
    </reaction>
</comment>
<keyword evidence="6" id="KW-0479">Metal-binding</keyword>
<dbReference type="Gene3D" id="3.30.565.10">
    <property type="entry name" value="Histidine kinase-like ATPase, C-terminal domain"/>
    <property type="match status" value="1"/>
</dbReference>
<comment type="function">
    <text evidence="13">Member of the two-component regulatory system NreB/NreC involved in the control of dissimilatory nitrate/nitrite reduction in response to oxygen. NreB functions as a direct oxygen sensor histidine kinase which is autophosphorylated, in the absence of oxygen, probably at the conserved histidine residue, and transfers its phosphate group probably to a conserved aspartate residue of NreC. NreB/NreC activates the expression of the nitrate (narGHJI) and nitrite (nir) reductase operons, as well as the putative nitrate transporter gene narT.</text>
</comment>
<dbReference type="InterPro" id="IPR011712">
    <property type="entry name" value="Sig_transdc_His_kin_sub3_dim/P"/>
</dbReference>
<evidence type="ECO:0000256" key="10">
    <source>
        <dbReference type="ARBA" id="ARBA00023004"/>
    </source>
</evidence>
<dbReference type="SMART" id="SM00387">
    <property type="entry name" value="HATPase_c"/>
    <property type="match status" value="1"/>
</dbReference>
<evidence type="ECO:0000256" key="5">
    <source>
        <dbReference type="ARBA" id="ARBA00017322"/>
    </source>
</evidence>
<comment type="cofactor">
    <cofactor evidence="2">
        <name>[4Fe-4S] cluster</name>
        <dbReference type="ChEBI" id="CHEBI:49883"/>
    </cofactor>
</comment>
<dbReference type="GO" id="GO:0005524">
    <property type="term" value="F:ATP binding"/>
    <property type="evidence" value="ECO:0007669"/>
    <property type="project" value="UniProtKB-KW"/>
</dbReference>
<evidence type="ECO:0000256" key="1">
    <source>
        <dbReference type="ARBA" id="ARBA00000085"/>
    </source>
</evidence>
<evidence type="ECO:0000256" key="3">
    <source>
        <dbReference type="ARBA" id="ARBA00004496"/>
    </source>
</evidence>
<dbReference type="InterPro" id="IPR050482">
    <property type="entry name" value="Sensor_HK_TwoCompSys"/>
</dbReference>
<feature type="transmembrane region" description="Helical" evidence="15">
    <location>
        <begin position="47"/>
        <end position="65"/>
    </location>
</feature>
<comment type="subcellular location">
    <subcellularLocation>
        <location evidence="3">Cytoplasm</location>
    </subcellularLocation>
</comment>
<dbReference type="SUPFAM" id="SSF55781">
    <property type="entry name" value="GAF domain-like"/>
    <property type="match status" value="1"/>
</dbReference>
<evidence type="ECO:0000256" key="9">
    <source>
        <dbReference type="ARBA" id="ARBA00022777"/>
    </source>
</evidence>
<keyword evidence="15" id="KW-0812">Transmembrane</keyword>
<evidence type="ECO:0000256" key="8">
    <source>
        <dbReference type="ARBA" id="ARBA00022679"/>
    </source>
</evidence>
<keyword evidence="8" id="KW-0808">Transferase</keyword>
<reference evidence="17" key="1">
    <citation type="submission" date="2020-02" db="EMBL/GenBank/DDBJ databases">
        <authorList>
            <person name="Meier V. D."/>
        </authorList>
    </citation>
    <scope>NUCLEOTIDE SEQUENCE</scope>
    <source>
        <strain evidence="17">AVDCRST_MAG05</strain>
    </source>
</reference>
<dbReference type="SUPFAM" id="SSF55874">
    <property type="entry name" value="ATPase domain of HSP90 chaperone/DNA topoisomerase II/histidine kinase"/>
    <property type="match status" value="1"/>
</dbReference>
<feature type="transmembrane region" description="Helical" evidence="15">
    <location>
        <begin position="226"/>
        <end position="245"/>
    </location>
</feature>
<name>A0A6J4SD87_9ACTN</name>
<feature type="transmembrane region" description="Helical" evidence="15">
    <location>
        <begin position="293"/>
        <end position="318"/>
    </location>
</feature>
<evidence type="ECO:0000256" key="11">
    <source>
        <dbReference type="ARBA" id="ARBA00023012"/>
    </source>
</evidence>
<dbReference type="GO" id="GO:0016020">
    <property type="term" value="C:membrane"/>
    <property type="evidence" value="ECO:0007669"/>
    <property type="project" value="InterPro"/>
</dbReference>
<dbReference type="CDD" id="cd16917">
    <property type="entry name" value="HATPase_UhpB-NarQ-NarX-like"/>
    <property type="match status" value="1"/>
</dbReference>
<keyword evidence="11" id="KW-0902">Two-component regulatory system</keyword>
<dbReference type="Pfam" id="PF07730">
    <property type="entry name" value="HisKA_3"/>
    <property type="match status" value="1"/>
</dbReference>
<dbReference type="InterPro" id="IPR029016">
    <property type="entry name" value="GAF-like_dom_sf"/>
</dbReference>
<evidence type="ECO:0000256" key="4">
    <source>
        <dbReference type="ARBA" id="ARBA00012438"/>
    </source>
</evidence>
<gene>
    <name evidence="17" type="ORF">AVDCRST_MAG05-2157</name>
</gene>